<proteinExistence type="predicted"/>
<sequence>MIGELIADSFGQLDLEHWLADDQDDWKRNAARYFEAGVSDAVTSGVATRSSLLAY</sequence>
<organism evidence="1 2">
    <name type="scientific">Amycolatopsis coloradensis</name>
    <dbReference type="NCBI Taxonomy" id="76021"/>
    <lineage>
        <taxon>Bacteria</taxon>
        <taxon>Bacillati</taxon>
        <taxon>Actinomycetota</taxon>
        <taxon>Actinomycetes</taxon>
        <taxon>Pseudonocardiales</taxon>
        <taxon>Pseudonocardiaceae</taxon>
        <taxon>Amycolatopsis</taxon>
    </lineage>
</organism>
<evidence type="ECO:0000313" key="1">
    <source>
        <dbReference type="EMBL" id="WYW21166.1"/>
    </source>
</evidence>
<keyword evidence="2" id="KW-1185">Reference proteome</keyword>
<dbReference type="EMBL" id="CP150484">
    <property type="protein sequence ID" value="WYW21166.1"/>
    <property type="molecule type" value="Genomic_DNA"/>
</dbReference>
<dbReference type="Proteomes" id="UP001456344">
    <property type="component" value="Chromosome"/>
</dbReference>
<evidence type="ECO:0000313" key="2">
    <source>
        <dbReference type="Proteomes" id="UP001456344"/>
    </source>
</evidence>
<gene>
    <name evidence="1" type="ORF">LCL61_37025</name>
</gene>
<protein>
    <submittedName>
        <fullName evidence="1">Uncharacterized protein</fullName>
    </submittedName>
</protein>
<name>A0ACD5BP85_9PSEU</name>
<reference evidence="1" key="1">
    <citation type="submission" date="2023-10" db="EMBL/GenBank/DDBJ databases">
        <title>Whole genome sequencing of actinobacterial strain Amycolatopsis sp. (BCA-696) identifies the underlying plant growth-promoting genes.</title>
        <authorList>
            <person name="Gandham P."/>
            <person name="Vadla N."/>
            <person name="Saji A."/>
            <person name="Srinivas V."/>
            <person name="Ruperao P."/>
            <person name="Selvanayagam S."/>
            <person name="Saxena R.K."/>
            <person name="Rathore A."/>
            <person name="Gopalakrishnan S."/>
            <person name="Thakur V."/>
        </authorList>
    </citation>
    <scope>NUCLEOTIDE SEQUENCE</scope>
    <source>
        <strain evidence="1">BCA-696</strain>
    </source>
</reference>
<accession>A0ACD5BP85</accession>